<dbReference type="OrthoDB" id="5419162at2759"/>
<dbReference type="InterPro" id="IPR018824">
    <property type="entry name" value="Conidiation-specific_6"/>
</dbReference>
<dbReference type="AlphaFoldDB" id="A0A0C9W3F6"/>
<organism evidence="2 3">
    <name type="scientific">Sphaerobolus stellatus (strain SS14)</name>
    <dbReference type="NCBI Taxonomy" id="990650"/>
    <lineage>
        <taxon>Eukaryota</taxon>
        <taxon>Fungi</taxon>
        <taxon>Dikarya</taxon>
        <taxon>Basidiomycota</taxon>
        <taxon>Agaricomycotina</taxon>
        <taxon>Agaricomycetes</taxon>
        <taxon>Phallomycetidae</taxon>
        <taxon>Geastrales</taxon>
        <taxon>Sphaerobolaceae</taxon>
        <taxon>Sphaerobolus</taxon>
    </lineage>
</organism>
<feature type="region of interest" description="Disordered" evidence="1">
    <location>
        <begin position="534"/>
        <end position="597"/>
    </location>
</feature>
<feature type="compositionally biased region" description="Polar residues" evidence="1">
    <location>
        <begin position="477"/>
        <end position="493"/>
    </location>
</feature>
<dbReference type="Proteomes" id="UP000054279">
    <property type="component" value="Unassembled WGS sequence"/>
</dbReference>
<feature type="region of interest" description="Disordered" evidence="1">
    <location>
        <begin position="242"/>
        <end position="272"/>
    </location>
</feature>
<dbReference type="PANTHER" id="PTHR36576">
    <property type="entry name" value="UPF0654 PROTEIN C11D3.01C-RELATED"/>
    <property type="match status" value="1"/>
</dbReference>
<proteinExistence type="predicted"/>
<protein>
    <submittedName>
        <fullName evidence="2">Uncharacterized protein</fullName>
    </submittedName>
</protein>
<gene>
    <name evidence="2" type="ORF">M422DRAFT_67156</name>
</gene>
<feature type="region of interest" description="Disordered" evidence="1">
    <location>
        <begin position="169"/>
        <end position="207"/>
    </location>
</feature>
<feature type="compositionally biased region" description="Low complexity" evidence="1">
    <location>
        <begin position="548"/>
        <end position="562"/>
    </location>
</feature>
<name>A0A0C9W3F6_SPHS4</name>
<feature type="compositionally biased region" description="Acidic residues" evidence="1">
    <location>
        <begin position="587"/>
        <end position="597"/>
    </location>
</feature>
<feature type="region of interest" description="Disordered" evidence="1">
    <location>
        <begin position="347"/>
        <end position="371"/>
    </location>
</feature>
<evidence type="ECO:0000313" key="2">
    <source>
        <dbReference type="EMBL" id="KIJ45721.1"/>
    </source>
</evidence>
<accession>A0A0C9W3F6</accession>
<feature type="region of interest" description="Disordered" evidence="1">
    <location>
        <begin position="1"/>
        <end position="64"/>
    </location>
</feature>
<feature type="region of interest" description="Disordered" evidence="1">
    <location>
        <begin position="462"/>
        <end position="493"/>
    </location>
</feature>
<feature type="region of interest" description="Disordered" evidence="1">
    <location>
        <begin position="400"/>
        <end position="446"/>
    </location>
</feature>
<dbReference type="Pfam" id="PF10346">
    <property type="entry name" value="Con-6"/>
    <property type="match status" value="2"/>
</dbReference>
<feature type="compositionally biased region" description="Low complexity" evidence="1">
    <location>
        <begin position="192"/>
        <end position="202"/>
    </location>
</feature>
<sequence length="707" mass="77838">MSDLNQNQLRGFKAAAHNPNVSESAQDHAREVLNDAGVSEEPGSLHAWDQEHHSQSKYENSSAHQNNVLRGHKATLSNPNTSEEAKEHSAEVLREHDRFVTALVRANGTSSNSATFKSCMANPTEGASDNASIHAPGSVEDLTQATIALHSAYDRLLELRNTLAEFSARTRGRSMAHPQQHPQLGAPQNPMQSHAQASAASSEMHPDHSAIVLAEEENDVQAAVALPTRLRELSTRLREELRQVSAARTPGQNQDQNDETEQQNASSANQVMEHHRRTLRSFRDAYRHTSDVVRASGYTFSEDVADGHPMPMRNLLAMTTEETAAATRERQETVSRMREIQLARRRAMEGSIRSMRRSAEPNEATTTLGRRVMHRAAAAASVNASGAGDRDRDTVVHSTLPLGLESRPVGSERPVEPRAATHLRHSLLPNPRVAMSRADPRAGHASRYGEARQRFAMHASNNAGTARGTDPAGASATAATQTPSGAQVTTTTPSESVYGSYRIRRRINSQGEEQVTTINFRDLLAEYQRGDWDMETVGSTRREPSSENNRAATSTTTTNNTRPGNDLQTSGRPPQRRRRGWARLDMDGDEISTEDEELYERRRVQSLQNRFNETGRTNSSAAVLDLVQRNGVPGCPDVPSSAAASVREGNDDQTKRILDSIFKRRKDDDTDSEPFVSPLPVPHPPKKFASPKRPREVLLCSEVQAGR</sequence>
<reference evidence="2 3" key="1">
    <citation type="submission" date="2014-06" db="EMBL/GenBank/DDBJ databases">
        <title>Evolutionary Origins and Diversification of the Mycorrhizal Mutualists.</title>
        <authorList>
            <consortium name="DOE Joint Genome Institute"/>
            <consortium name="Mycorrhizal Genomics Consortium"/>
            <person name="Kohler A."/>
            <person name="Kuo A."/>
            <person name="Nagy L.G."/>
            <person name="Floudas D."/>
            <person name="Copeland A."/>
            <person name="Barry K.W."/>
            <person name="Cichocki N."/>
            <person name="Veneault-Fourrey C."/>
            <person name="LaButti K."/>
            <person name="Lindquist E.A."/>
            <person name="Lipzen A."/>
            <person name="Lundell T."/>
            <person name="Morin E."/>
            <person name="Murat C."/>
            <person name="Riley R."/>
            <person name="Ohm R."/>
            <person name="Sun H."/>
            <person name="Tunlid A."/>
            <person name="Henrissat B."/>
            <person name="Grigoriev I.V."/>
            <person name="Hibbett D.S."/>
            <person name="Martin F."/>
        </authorList>
    </citation>
    <scope>NUCLEOTIDE SEQUENCE [LARGE SCALE GENOMIC DNA]</scope>
    <source>
        <strain evidence="2 3">SS14</strain>
    </source>
</reference>
<dbReference type="GO" id="GO:0005737">
    <property type="term" value="C:cytoplasm"/>
    <property type="evidence" value="ECO:0007669"/>
    <property type="project" value="TreeGrafter"/>
</dbReference>
<evidence type="ECO:0000313" key="3">
    <source>
        <dbReference type="Proteomes" id="UP000054279"/>
    </source>
</evidence>
<evidence type="ECO:0000256" key="1">
    <source>
        <dbReference type="SAM" id="MobiDB-lite"/>
    </source>
</evidence>
<dbReference type="InterPro" id="IPR052670">
    <property type="entry name" value="UPF0654_domain"/>
</dbReference>
<dbReference type="HOGENOM" id="CLU_390371_0_0_1"/>
<dbReference type="PANTHER" id="PTHR36576:SF1">
    <property type="entry name" value="UPF0654 PROTEIN C11D3.01C-RELATED"/>
    <property type="match status" value="1"/>
</dbReference>
<feature type="region of interest" description="Disordered" evidence="1">
    <location>
        <begin position="662"/>
        <end position="695"/>
    </location>
</feature>
<keyword evidence="3" id="KW-1185">Reference proteome</keyword>
<dbReference type="EMBL" id="KN837111">
    <property type="protein sequence ID" value="KIJ45721.1"/>
    <property type="molecule type" value="Genomic_DNA"/>
</dbReference>